<protein>
    <submittedName>
        <fullName evidence="1">HAD-IA family hydrolase</fullName>
    </submittedName>
</protein>
<evidence type="ECO:0000313" key="2">
    <source>
        <dbReference type="Proteomes" id="UP001500390"/>
    </source>
</evidence>
<dbReference type="PANTHER" id="PTHR43481">
    <property type="entry name" value="FRUCTOSE-1-PHOSPHATE PHOSPHATASE"/>
    <property type="match status" value="1"/>
</dbReference>
<dbReference type="GO" id="GO:0016787">
    <property type="term" value="F:hydrolase activity"/>
    <property type="evidence" value="ECO:0007669"/>
    <property type="project" value="UniProtKB-KW"/>
</dbReference>
<proteinExistence type="predicted"/>
<sequence>MPDASAAFDAPFEGVLLDLDGTLVDSIAAVERSWIRWCGEFGVDPMRLRGMHGVTAANVIEGLLPPEQREQAHLRIREIEVADVDDIVVLPGAAELLRALADASVPTAIVTSGTRDLAEARIAATGLVHPPVVVTASDVERGKPWPDPWLLGARLLGVDPGECVVIEDSMAGLRAAREAGCRGLVAVTSTTAPEELRELAGVVVPDVAHLSTEVEQGRLRVHV</sequence>
<keyword evidence="2" id="KW-1185">Reference proteome</keyword>
<dbReference type="NCBIfam" id="TIGR01509">
    <property type="entry name" value="HAD-SF-IA-v3"/>
    <property type="match status" value="1"/>
</dbReference>
<dbReference type="EMBL" id="BAABFX010000048">
    <property type="protein sequence ID" value="GAA4402715.1"/>
    <property type="molecule type" value="Genomic_DNA"/>
</dbReference>
<name>A0ABP8K9F4_9MICO</name>
<dbReference type="Gene3D" id="1.10.150.240">
    <property type="entry name" value="Putative phosphatase, domain 2"/>
    <property type="match status" value="1"/>
</dbReference>
<dbReference type="InterPro" id="IPR051806">
    <property type="entry name" value="HAD-like_SPP"/>
</dbReference>
<dbReference type="Pfam" id="PF00702">
    <property type="entry name" value="Hydrolase"/>
    <property type="match status" value="1"/>
</dbReference>
<dbReference type="InterPro" id="IPR023198">
    <property type="entry name" value="PGP-like_dom2"/>
</dbReference>
<dbReference type="InterPro" id="IPR006439">
    <property type="entry name" value="HAD-SF_hydro_IA"/>
</dbReference>
<dbReference type="InterPro" id="IPR036412">
    <property type="entry name" value="HAD-like_sf"/>
</dbReference>
<gene>
    <name evidence="1" type="ORF">GCM10023153_32040</name>
</gene>
<dbReference type="SFLD" id="SFLDS00003">
    <property type="entry name" value="Haloacid_Dehalogenase"/>
    <property type="match status" value="1"/>
</dbReference>
<reference evidence="2" key="1">
    <citation type="journal article" date="2019" name="Int. J. Syst. Evol. Microbiol.">
        <title>The Global Catalogue of Microorganisms (GCM) 10K type strain sequencing project: providing services to taxonomists for standard genome sequencing and annotation.</title>
        <authorList>
            <consortium name="The Broad Institute Genomics Platform"/>
            <consortium name="The Broad Institute Genome Sequencing Center for Infectious Disease"/>
            <person name="Wu L."/>
            <person name="Ma J."/>
        </authorList>
    </citation>
    <scope>NUCLEOTIDE SEQUENCE [LARGE SCALE GENOMIC DNA]</scope>
    <source>
        <strain evidence="2">JCM 17738</strain>
    </source>
</reference>
<dbReference type="RefSeq" id="WP_159901794.1">
    <property type="nucleotide sequence ID" value="NZ_BAABFX010000048.1"/>
</dbReference>
<dbReference type="Proteomes" id="UP001500390">
    <property type="component" value="Unassembled WGS sequence"/>
</dbReference>
<evidence type="ECO:0000313" key="1">
    <source>
        <dbReference type="EMBL" id="GAA4402715.1"/>
    </source>
</evidence>
<dbReference type="SFLD" id="SFLDG01129">
    <property type="entry name" value="C1.5:_HAD__Beta-PGM__Phosphata"/>
    <property type="match status" value="1"/>
</dbReference>
<dbReference type="Gene3D" id="3.40.50.1000">
    <property type="entry name" value="HAD superfamily/HAD-like"/>
    <property type="match status" value="1"/>
</dbReference>
<accession>A0ABP8K9F4</accession>
<keyword evidence="1" id="KW-0378">Hydrolase</keyword>
<dbReference type="PANTHER" id="PTHR43481:SF4">
    <property type="entry name" value="GLYCEROL-1-PHOSPHATE PHOSPHOHYDROLASE 1-RELATED"/>
    <property type="match status" value="1"/>
</dbReference>
<comment type="caution">
    <text evidence="1">The sequence shown here is derived from an EMBL/GenBank/DDBJ whole genome shotgun (WGS) entry which is preliminary data.</text>
</comment>
<dbReference type="SUPFAM" id="SSF56784">
    <property type="entry name" value="HAD-like"/>
    <property type="match status" value="1"/>
</dbReference>
<dbReference type="InterPro" id="IPR023214">
    <property type="entry name" value="HAD_sf"/>
</dbReference>
<organism evidence="1 2">
    <name type="scientific">Ornithinibacter aureus</name>
    <dbReference type="NCBI Taxonomy" id="622664"/>
    <lineage>
        <taxon>Bacteria</taxon>
        <taxon>Bacillati</taxon>
        <taxon>Actinomycetota</taxon>
        <taxon>Actinomycetes</taxon>
        <taxon>Micrococcales</taxon>
        <taxon>Intrasporangiaceae</taxon>
        <taxon>Ornithinibacter</taxon>
    </lineage>
</organism>